<feature type="region of interest" description="Disordered" evidence="1">
    <location>
        <begin position="129"/>
        <end position="182"/>
    </location>
</feature>
<evidence type="ECO:0000256" key="2">
    <source>
        <dbReference type="SAM" id="SignalP"/>
    </source>
</evidence>
<evidence type="ECO:0000256" key="1">
    <source>
        <dbReference type="SAM" id="MobiDB-lite"/>
    </source>
</evidence>
<gene>
    <name evidence="3" type="ORF">BEWA_023030</name>
</gene>
<name>L0AV90_THEEQ</name>
<dbReference type="GeneID" id="15807254"/>
<keyword evidence="4" id="KW-1185">Reference proteome</keyword>
<proteinExistence type="predicted"/>
<feature type="signal peptide" evidence="2">
    <location>
        <begin position="1"/>
        <end position="18"/>
    </location>
</feature>
<dbReference type="InterPro" id="IPR007480">
    <property type="entry name" value="DUF529"/>
</dbReference>
<dbReference type="KEGG" id="beq:BEWA_023030"/>
<evidence type="ECO:0000313" key="3">
    <source>
        <dbReference type="EMBL" id="AFZ79455.1"/>
    </source>
</evidence>
<dbReference type="OrthoDB" id="360301at2759"/>
<dbReference type="EMBL" id="CP001669">
    <property type="protein sequence ID" value="AFZ79455.1"/>
    <property type="molecule type" value="Genomic_DNA"/>
</dbReference>
<dbReference type="Proteomes" id="UP000031512">
    <property type="component" value="Chromosome 1"/>
</dbReference>
<organism evidence="3 4">
    <name type="scientific">Theileria equi strain WA</name>
    <dbReference type="NCBI Taxonomy" id="1537102"/>
    <lineage>
        <taxon>Eukaryota</taxon>
        <taxon>Sar</taxon>
        <taxon>Alveolata</taxon>
        <taxon>Apicomplexa</taxon>
        <taxon>Aconoidasida</taxon>
        <taxon>Piroplasmida</taxon>
        <taxon>Theileriidae</taxon>
        <taxon>Theileria</taxon>
    </lineage>
</organism>
<evidence type="ECO:0008006" key="5">
    <source>
        <dbReference type="Google" id="ProtNLM"/>
    </source>
</evidence>
<sequence>MRLSSLLYTIFIIKLVRSEKKVTFDILKPDSNKTKVNVSKYSGLESKRYTPKDGFRINKVKYGDKQLWKSRLRHSDGCKIIEIYSKEETKLLVLNVVKGGSLEFKRFEEVGGKWNDITLATFNNKLNEAKKKGSKPAAGTTTSPEVSSQAPTTSPEVSSQAPTTSPEVSSQAPTTSKSTKLSRWSARCAETTPITLDLAHPDRSKVCVDDHYSNGVKTKKYSPKDGYHISSVLDDTREVWTLFYTNTKCKLVRVYSKDGIEILYLDINCSCDPFSKHFEKVNGEWDEIDLNVFDKKVKEIRGGSNPEELVSSLASKVDESLFDVEEAEEDTVKVLKLTAKEGAEATKLAFDGVSLWEDKKKLCSSAILYLDGDKPTLAVLETKDKDNVTKVYRYHDGKQWKNGNEGTHKSKLEALEKKCNPDLKSKVDSSLFNVEDGEENGFKVLKLTVKHGISTNNLTFDDKEIWSGSKTFSKSSNLVEALIYFYKEVPALVTIQTIKGGIKSTVYKYYDGSKWQDGNMDEHNKSLAALKKRCEPTIPITLDLASTDKSKVKIGTKEDKGLKHTTYTPNTGFKITSVVDGKAMLWTASGDEKCCFARCYTKGDTSFLYITIKGGNDLAAKFFEKSGNDWKILKEDEFNERVKTVMGGAVKYTSQFGSKVDSTLFNVLDSAEDYVPVLKLKAKEGVTNNKLTYGSDVVWEDKKKSCSSALLYMDGEKPTLAVLVTRDDKNNKQSEVYRYHDGKEWKNDKENDHNKKLEALKENCKPSITTTPFKLDITNPDRTKLTINDINNTGLPYREYVAKDGYHIDHIVDGQFDLWIAPKGEICIAVKSFIQDAVTIIAIFIKDGDTKRRKCVEKAGGRWKDIDGQTFEEKLKAIREERVAGNEGAGNDGSPFTLLPPEQITSKQNAENHTENMVNAYASEILGAPAKKPKVVPRAESANEGIATDEPESVTEDTEPQVPSGPLTNCTLDLSKPDEDEISVKENKNYGGGVTQKDFSPQAGFKIDYILNGGTPVIKLSEGEEFKHIRLYSKRTSNLLMLTMKKLGGLEHQYYEKRAEEWHNLNDQNEFDRKLNTMKTSR</sequence>
<feature type="chain" id="PRO_5003939403" description="Signal peptide containing protein" evidence="2">
    <location>
        <begin position="19"/>
        <end position="1082"/>
    </location>
</feature>
<feature type="compositionally biased region" description="Acidic residues" evidence="1">
    <location>
        <begin position="947"/>
        <end position="959"/>
    </location>
</feature>
<dbReference type="Pfam" id="PF04385">
    <property type="entry name" value="FAINT"/>
    <property type="match status" value="4"/>
</dbReference>
<protein>
    <recommendedName>
        <fullName evidence="5">Signal peptide containing protein</fullName>
    </recommendedName>
</protein>
<dbReference type="AlphaFoldDB" id="L0AV90"/>
<dbReference type="RefSeq" id="XP_004829121.1">
    <property type="nucleotide sequence ID" value="XM_004829064.1"/>
</dbReference>
<keyword evidence="2" id="KW-0732">Signal</keyword>
<accession>L0AV90</accession>
<feature type="compositionally biased region" description="Polar residues" evidence="1">
    <location>
        <begin position="139"/>
        <end position="182"/>
    </location>
</feature>
<evidence type="ECO:0000313" key="4">
    <source>
        <dbReference type="Proteomes" id="UP000031512"/>
    </source>
</evidence>
<feature type="region of interest" description="Disordered" evidence="1">
    <location>
        <begin position="932"/>
        <end position="969"/>
    </location>
</feature>
<reference evidence="3 4" key="1">
    <citation type="journal article" date="2012" name="BMC Genomics">
        <title>Comparative genomic analysis and phylogenetic position of Theileria equi.</title>
        <authorList>
            <person name="Kappmeyer L.S."/>
            <person name="Thiagarajan M."/>
            <person name="Herndon D.R."/>
            <person name="Ramsay J.D."/>
            <person name="Caler E."/>
            <person name="Djikeng A."/>
            <person name="Gillespie J.J."/>
            <person name="Lau A.O."/>
            <person name="Roalson E.H."/>
            <person name="Silva J.C."/>
            <person name="Silva M.G."/>
            <person name="Suarez C.E."/>
            <person name="Ueti M.W."/>
            <person name="Nene V.M."/>
            <person name="Mealey R.H."/>
            <person name="Knowles D.P."/>
            <person name="Brayton K.A."/>
        </authorList>
    </citation>
    <scope>NUCLEOTIDE SEQUENCE [LARGE SCALE GENOMIC DNA]</scope>
    <source>
        <strain evidence="3 4">WA</strain>
    </source>
</reference>
<dbReference type="VEuPathDB" id="PiroplasmaDB:BEWA_023030"/>